<evidence type="ECO:0000313" key="5">
    <source>
        <dbReference type="Proteomes" id="UP000199140"/>
    </source>
</evidence>
<evidence type="ECO:0000313" key="2">
    <source>
        <dbReference type="EMBL" id="APT30083.1"/>
    </source>
</evidence>
<proteinExistence type="predicted"/>
<dbReference type="Pfam" id="PF00535">
    <property type="entry name" value="Glycos_transf_2"/>
    <property type="match status" value="1"/>
</dbReference>
<reference evidence="2 4" key="1">
    <citation type="submission" date="2016-04" db="EMBL/GenBank/DDBJ databases">
        <title>Complete genome sequencing and analysis of CBMB27, Methylobacterium phyllosphaerae isolated from leaf tissues of rice (Oryza sativa L.).</title>
        <authorList>
            <person name="Lee Y."/>
            <person name="Hwangbo K."/>
            <person name="Chung H."/>
            <person name="Yoo J."/>
            <person name="Kim K.Y."/>
            <person name="Sa T.M."/>
            <person name="Um Y."/>
            <person name="Madhaiyan M."/>
        </authorList>
    </citation>
    <scope>NUCLEOTIDE SEQUENCE [LARGE SCALE GENOMIC DNA]</scope>
    <source>
        <strain evidence="2 4">CBMB27</strain>
    </source>
</reference>
<keyword evidence="4" id="KW-1185">Reference proteome</keyword>
<evidence type="ECO:0000259" key="1">
    <source>
        <dbReference type="Pfam" id="PF00535"/>
    </source>
</evidence>
<gene>
    <name evidence="2" type="ORF">MCBMB27_00792</name>
    <name evidence="3" type="ORF">SAMN05192567_1566</name>
</gene>
<reference evidence="3 5" key="2">
    <citation type="submission" date="2016-10" db="EMBL/GenBank/DDBJ databases">
        <authorList>
            <person name="Varghese N."/>
            <person name="Submissions S."/>
        </authorList>
    </citation>
    <scope>NUCLEOTIDE SEQUENCE [LARGE SCALE GENOMIC DNA]</scope>
    <source>
        <strain evidence="3 5">CBMB27</strain>
    </source>
</reference>
<dbReference type="InterPro" id="IPR001173">
    <property type="entry name" value="Glyco_trans_2-like"/>
</dbReference>
<dbReference type="SUPFAM" id="SSF53335">
    <property type="entry name" value="S-adenosyl-L-methionine-dependent methyltransferases"/>
    <property type="match status" value="1"/>
</dbReference>
<accession>A0AAE8HYC9</accession>
<dbReference type="Gene3D" id="1.25.40.10">
    <property type="entry name" value="Tetratricopeptide repeat domain"/>
    <property type="match status" value="1"/>
</dbReference>
<dbReference type="SUPFAM" id="SSF53448">
    <property type="entry name" value="Nucleotide-diphospho-sugar transferases"/>
    <property type="match status" value="1"/>
</dbReference>
<organism evidence="3 5">
    <name type="scientific">Methylobacterium phyllosphaerae</name>
    <dbReference type="NCBI Taxonomy" id="418223"/>
    <lineage>
        <taxon>Bacteria</taxon>
        <taxon>Pseudomonadati</taxon>
        <taxon>Pseudomonadota</taxon>
        <taxon>Alphaproteobacteria</taxon>
        <taxon>Hyphomicrobiales</taxon>
        <taxon>Methylobacteriaceae</taxon>
        <taxon>Methylobacterium</taxon>
    </lineage>
</organism>
<dbReference type="InterPro" id="IPR011990">
    <property type="entry name" value="TPR-like_helical_dom_sf"/>
</dbReference>
<dbReference type="InterPro" id="IPR029044">
    <property type="entry name" value="Nucleotide-diphossugar_trans"/>
</dbReference>
<dbReference type="EMBL" id="CP015367">
    <property type="protein sequence ID" value="APT30083.1"/>
    <property type="molecule type" value="Genomic_DNA"/>
</dbReference>
<dbReference type="AlphaFoldDB" id="A0AAE8HYC9"/>
<evidence type="ECO:0000313" key="3">
    <source>
        <dbReference type="EMBL" id="SFH75451.1"/>
    </source>
</evidence>
<dbReference type="RefSeq" id="WP_236952979.1">
    <property type="nucleotide sequence ID" value="NZ_CP015367.1"/>
</dbReference>
<dbReference type="PANTHER" id="PTHR22916">
    <property type="entry name" value="GLYCOSYLTRANSFERASE"/>
    <property type="match status" value="1"/>
</dbReference>
<dbReference type="KEGG" id="mphy:MCBMB27_00792"/>
<dbReference type="Gene3D" id="3.90.550.10">
    <property type="entry name" value="Spore Coat Polysaccharide Biosynthesis Protein SpsA, Chain A"/>
    <property type="match status" value="1"/>
</dbReference>
<dbReference type="InterPro" id="IPR029063">
    <property type="entry name" value="SAM-dependent_MTases_sf"/>
</dbReference>
<sequence>MDRETSTPSLASVQSLASEGAYAAAREVALSLIDASIDKFGACVALIEIERQLKNLPGAITACQTATGLHPENESLHLHLGWLHFEAGQLSEARDCAGKVAGSENPQLQVGGLRLHIFACARDGSWEKATTSFRELETIDAEQSHITANESLSTFEGKLIELINAKRIRAAYNLLSYLPPQIDRLSSKLLDHMKTTPPTLPRAGDRLLLDRCANRVRNLLLKHQDNKLSSFISGILPKPRKSRGLKVSVITPVLNGGLTLRTTIESVLHQENVEVEYIIVDGGSTDDTIKIVQEYGDRIESFISEKDRGLYDAVGKGFDRATGDIFCYLNADDTFEPGALARVVEAFKGNPGCEVIYFDESVNNEFWKTQNKQQKDVDFIDLWHGHVLFQASVFFTRRAYYFAGGINRMMKLAGDAELWLRLSLLYRFRYCFGHVSSASVHDRQLSRDMGAYYGELLKIKQQYRELIHPLKWASLYLRHMFLLIRRFARSRQPRARRYRRLLLPFATSRLPEAPIGQILPDHNICPIYRTPATTFIASLLTKTGRPDNVNRVVHHEKSDIIAVYPKVLISQLAPIRVDTTHDDFVSTGDVLCNGTDAHCSVLTTDTLTFSLLRRMLDRCASRYTVDRKQTMHDADPLSLPLSDLPPLKLQSYLHGSEKILLITDDTDEPNVQTRFCSGTSKIYTIETDEACHKLGHADSLYARQTSGTEVCLTGAAAKFDAVIIEQASLIANAPFDCLRALSHRLTSHGRVVFRVPNANSFLFDLLGLRWQRLHVRMPMHLHSSRSIKAVAEIMDYNIEYMTSFTPLHKILPTSPGDFCPPYPQHASDYLLGAIAKLFDWRGRGDELFVVLERRT</sequence>
<dbReference type="Proteomes" id="UP000199140">
    <property type="component" value="Unassembled WGS sequence"/>
</dbReference>
<dbReference type="EMBL" id="FOPK01000056">
    <property type="protein sequence ID" value="SFH75451.1"/>
    <property type="molecule type" value="Genomic_DNA"/>
</dbReference>
<evidence type="ECO:0000313" key="4">
    <source>
        <dbReference type="Proteomes" id="UP000185487"/>
    </source>
</evidence>
<protein>
    <submittedName>
        <fullName evidence="2">Cell Wall and Capsule</fullName>
    </submittedName>
    <submittedName>
        <fullName evidence="3">Glycosyltransferase involved in cell wall bisynthesis</fullName>
    </submittedName>
</protein>
<feature type="domain" description="Glycosyltransferase 2-like" evidence="1">
    <location>
        <begin position="248"/>
        <end position="399"/>
    </location>
</feature>
<name>A0AAE8HYC9_9HYPH</name>
<dbReference type="GO" id="GO:0016758">
    <property type="term" value="F:hexosyltransferase activity"/>
    <property type="evidence" value="ECO:0007669"/>
    <property type="project" value="UniProtKB-ARBA"/>
</dbReference>
<dbReference type="Proteomes" id="UP000185487">
    <property type="component" value="Chromosome"/>
</dbReference>
<dbReference type="SUPFAM" id="SSF48452">
    <property type="entry name" value="TPR-like"/>
    <property type="match status" value="1"/>
</dbReference>
<dbReference type="CDD" id="cd06433">
    <property type="entry name" value="GT_2_WfgS_like"/>
    <property type="match status" value="1"/>
</dbReference>
<dbReference type="PANTHER" id="PTHR22916:SF65">
    <property type="entry name" value="SLR1065 PROTEIN"/>
    <property type="match status" value="1"/>
</dbReference>